<keyword evidence="1" id="KW-0472">Membrane</keyword>
<keyword evidence="1" id="KW-1133">Transmembrane helix</keyword>
<dbReference type="GeneID" id="24100916"/>
<feature type="transmembrane region" description="Helical" evidence="1">
    <location>
        <begin position="62"/>
        <end position="83"/>
    </location>
</feature>
<evidence type="ECO:0000313" key="2">
    <source>
        <dbReference type="EMBL" id="CCM06005.1"/>
    </source>
</evidence>
<sequence>MPALPTDTADVPQYVCYQNAEILKALAFFMGSNFLAHTASVPSSGELGRYTKRAAARKSLPYAAIISLFLPFGGLARAVLLVAQQLKWKSSELHAALAHGCIFIVARTEDWEPALNRTEIVYVKLPYNYEKLGHASKSTHSRLYAKFEIQGEKEDVSHWSIQQQDYLLHGEQRLPAGYTLAIPADKSITGRIIGTTISEPDKVKIHHPPNLLRVAAAIVQIVSAIVTIATSTTDQLTNWGYSSYMLSVIPYALMSAMNLACTGVVGDYSSGYVLRTHIMEEARRRPSALFDGTVGTLKDRSDLIGSRGASGYTAVKLCLKERTFDRSEQIAKVLVVETEYGVKEFLYNPGSTDCDVRFRISAISHDGPGNYGHSPKPQHKMDTLDSDVISESETLVNEDESPFSENPPYKDIFRHSAFKEVSWFEILYISISFIVALLIPYVLIYVFTNFDKGEKSTFAQRAWMMTWLAADQVSALGTLIAWLVWTKWAGVIPTFVHYCFISVLTIPAMGGFIVVGQMFLEDRGFGTCLNS</sequence>
<feature type="transmembrane region" description="Helical" evidence="1">
    <location>
        <begin position="211"/>
        <end position="229"/>
    </location>
</feature>
<dbReference type="Proteomes" id="UP000006352">
    <property type="component" value="Unassembled WGS sequence"/>
</dbReference>
<evidence type="ECO:0000256" key="1">
    <source>
        <dbReference type="SAM" id="Phobius"/>
    </source>
</evidence>
<keyword evidence="3" id="KW-1185">Reference proteome</keyword>
<feature type="transmembrane region" description="Helical" evidence="1">
    <location>
        <begin position="426"/>
        <end position="447"/>
    </location>
</feature>
<proteinExistence type="predicted"/>
<dbReference type="AlphaFoldDB" id="J4GWG2"/>
<feature type="transmembrane region" description="Helical" evidence="1">
    <location>
        <begin position="249"/>
        <end position="274"/>
    </location>
</feature>
<reference evidence="2 3" key="1">
    <citation type="journal article" date="2012" name="Appl. Environ. Microbiol.">
        <title>Short-read sequencing for genomic analysis of the brown rot fungus Fibroporia radiculosa.</title>
        <authorList>
            <person name="Tang J.D."/>
            <person name="Perkins A.D."/>
            <person name="Sonstegard T.S."/>
            <person name="Schroeder S.G."/>
            <person name="Burgess S.C."/>
            <person name="Diehl S.V."/>
        </authorList>
    </citation>
    <scope>NUCLEOTIDE SEQUENCE [LARGE SCALE GENOMIC DNA]</scope>
    <source>
        <strain evidence="2 3">TFFH 294</strain>
    </source>
</reference>
<dbReference type="InParanoid" id="J4GWG2"/>
<dbReference type="OrthoDB" id="3253026at2759"/>
<feature type="transmembrane region" description="Helical" evidence="1">
    <location>
        <begin position="467"/>
        <end position="485"/>
    </location>
</feature>
<feature type="transmembrane region" description="Helical" evidence="1">
    <location>
        <begin position="497"/>
        <end position="520"/>
    </location>
</feature>
<dbReference type="RefSeq" id="XP_012185288.1">
    <property type="nucleotide sequence ID" value="XM_012329898.1"/>
</dbReference>
<evidence type="ECO:0000313" key="3">
    <source>
        <dbReference type="Proteomes" id="UP000006352"/>
    </source>
</evidence>
<name>J4GWG2_9APHY</name>
<organism evidence="2 3">
    <name type="scientific">Fibroporia radiculosa</name>
    <dbReference type="NCBI Taxonomy" id="599839"/>
    <lineage>
        <taxon>Eukaryota</taxon>
        <taxon>Fungi</taxon>
        <taxon>Dikarya</taxon>
        <taxon>Basidiomycota</taxon>
        <taxon>Agaricomycotina</taxon>
        <taxon>Agaricomycetes</taxon>
        <taxon>Polyporales</taxon>
        <taxon>Fibroporiaceae</taxon>
        <taxon>Fibroporia</taxon>
    </lineage>
</organism>
<gene>
    <name evidence="2" type="ORF">FIBRA_08248</name>
</gene>
<protein>
    <submittedName>
        <fullName evidence="2">Uncharacterized protein</fullName>
    </submittedName>
</protein>
<dbReference type="HOGENOM" id="CLU_020135_1_0_1"/>
<accession>J4GWG2</accession>
<dbReference type="EMBL" id="HE797220">
    <property type="protein sequence ID" value="CCM06005.1"/>
    <property type="molecule type" value="Genomic_DNA"/>
</dbReference>
<keyword evidence="1" id="KW-0812">Transmembrane</keyword>